<feature type="compositionally biased region" description="Pro residues" evidence="1">
    <location>
        <begin position="16"/>
        <end position="29"/>
    </location>
</feature>
<keyword evidence="2" id="KW-0812">Transmembrane</keyword>
<reference evidence="3" key="1">
    <citation type="submission" date="2024-06" db="EMBL/GenBank/DDBJ databases">
        <title>Micromonospora sp. strain HUAS YX12 genome sequences.</title>
        <authorList>
            <person name="Mo P."/>
        </authorList>
    </citation>
    <scope>NUCLEOTIDE SEQUENCE</scope>
    <source>
        <strain evidence="3">HUAS YX12</strain>
    </source>
</reference>
<dbReference type="RefSeq" id="WP_349875982.1">
    <property type="nucleotide sequence ID" value="NZ_CP157974.1"/>
</dbReference>
<accession>A0AAU7QTL5</accession>
<evidence type="ECO:0000313" key="3">
    <source>
        <dbReference type="EMBL" id="XBT79473.1"/>
    </source>
</evidence>
<dbReference type="AlphaFoldDB" id="A0AAU7QTL5"/>
<name>A0AAU7QTL5_9ACTN</name>
<evidence type="ECO:0000256" key="2">
    <source>
        <dbReference type="SAM" id="Phobius"/>
    </source>
</evidence>
<keyword evidence="2" id="KW-1133">Transmembrane helix</keyword>
<protein>
    <recommendedName>
        <fullName evidence="4">DUF4340 domain-containing protein</fullName>
    </recommendedName>
</protein>
<dbReference type="EMBL" id="CP157974">
    <property type="protein sequence ID" value="XBT79473.1"/>
    <property type="molecule type" value="Genomic_DNA"/>
</dbReference>
<feature type="compositionally biased region" description="Acidic residues" evidence="1">
    <location>
        <begin position="100"/>
        <end position="110"/>
    </location>
</feature>
<organism evidence="3">
    <name type="scientific">Micromonospora sp. HUAS YX12</name>
    <dbReference type="NCBI Taxonomy" id="3156396"/>
    <lineage>
        <taxon>Bacteria</taxon>
        <taxon>Bacillati</taxon>
        <taxon>Actinomycetota</taxon>
        <taxon>Actinomycetes</taxon>
        <taxon>Micromonosporales</taxon>
        <taxon>Micromonosporaceae</taxon>
        <taxon>Micromonospora</taxon>
    </lineage>
</organism>
<feature type="transmembrane region" description="Helical" evidence="2">
    <location>
        <begin position="117"/>
        <end position="141"/>
    </location>
</feature>
<evidence type="ECO:0000256" key="1">
    <source>
        <dbReference type="SAM" id="MobiDB-lite"/>
    </source>
</evidence>
<sequence>MGISPDRRPRREPDTGAPPPDTGAPPPVDEPGRRRGASRPHPLSARGDGDQAVPREPGRGHRRGRTSTPTRPATVAGRRRRADPLAGHRPTLTTRPAGDPELDGADDPPDGPDRRRIALAALVATAAISAATLVAGLLTWVPDRADETGTARPLTAAEADRVAALRVTNLRDVRAGVRVTVGADAARTELVGWVDWARPLVYLDSGGPGAGADRGLVQATASALLVRPDPGALPTPARPPLVPPPDRWRMREAAGGHGLGAVRDLLIGLGADRVDRPATDGRWLRHDRVGGIPVDVLQAPLAPPGDPRPTLWVDADARLHRLTGRLADGTPVTVDLTRADRPTLHAVDALGGRPGQPRALTDDEAARLAALPARLRALGGSAVTVAAPLTPSADLRATGTVDWTSPSAYLAVIDEGNGRRTLRWARPGRVAQVPRSPGGPATPPAPMPAALLAAPARPPGDDLDRLLDAALRAARRPPAGDTVRVREDRLGDRTVDVFELPGGRRLWLDRGGLPRRMELRTGSGVWIRLDLAPGRAAGSGGSSAWTSR</sequence>
<feature type="compositionally biased region" description="Basic and acidic residues" evidence="1">
    <location>
        <begin position="1"/>
        <end position="14"/>
    </location>
</feature>
<keyword evidence="2" id="KW-0472">Membrane</keyword>
<feature type="region of interest" description="Disordered" evidence="1">
    <location>
        <begin position="1"/>
        <end position="113"/>
    </location>
</feature>
<evidence type="ECO:0008006" key="4">
    <source>
        <dbReference type="Google" id="ProtNLM"/>
    </source>
</evidence>
<proteinExistence type="predicted"/>
<gene>
    <name evidence="3" type="ORF">ABIH81_17485</name>
</gene>